<dbReference type="EMBL" id="AGSI01000024">
    <property type="protein sequence ID" value="EIE18316.1"/>
    <property type="molecule type" value="Genomic_DNA"/>
</dbReference>
<reference evidence="3 4" key="1">
    <citation type="journal article" date="2012" name="Genome Biol.">
        <title>The genome of the polar eukaryotic microalga coccomyxa subellipsoidea reveals traits of cold adaptation.</title>
        <authorList>
            <person name="Blanc G."/>
            <person name="Agarkova I."/>
            <person name="Grimwood J."/>
            <person name="Kuo A."/>
            <person name="Brueggeman A."/>
            <person name="Dunigan D."/>
            <person name="Gurnon J."/>
            <person name="Ladunga I."/>
            <person name="Lindquist E."/>
            <person name="Lucas S."/>
            <person name="Pangilinan J."/>
            <person name="Proschold T."/>
            <person name="Salamov A."/>
            <person name="Schmutz J."/>
            <person name="Weeks D."/>
            <person name="Yamada T."/>
            <person name="Claverie J.M."/>
            <person name="Grigoriev I."/>
            <person name="Van Etten J."/>
            <person name="Lomsadze A."/>
            <person name="Borodovsky M."/>
        </authorList>
    </citation>
    <scope>NUCLEOTIDE SEQUENCE [LARGE SCALE GENOMIC DNA]</scope>
    <source>
        <strain evidence="3 4">C-169</strain>
    </source>
</reference>
<feature type="coiled-coil region" evidence="1">
    <location>
        <begin position="99"/>
        <end position="126"/>
    </location>
</feature>
<accession>I0YIU7</accession>
<evidence type="ECO:0000313" key="4">
    <source>
        <dbReference type="Proteomes" id="UP000007264"/>
    </source>
</evidence>
<dbReference type="GeneID" id="17036382"/>
<dbReference type="AlphaFoldDB" id="I0YIU7"/>
<feature type="compositionally biased region" description="Polar residues" evidence="2">
    <location>
        <begin position="11"/>
        <end position="28"/>
    </location>
</feature>
<protein>
    <submittedName>
        <fullName evidence="3">Uncharacterized protein</fullName>
    </submittedName>
</protein>
<evidence type="ECO:0000256" key="2">
    <source>
        <dbReference type="SAM" id="MobiDB-lite"/>
    </source>
</evidence>
<evidence type="ECO:0000313" key="3">
    <source>
        <dbReference type="EMBL" id="EIE18316.1"/>
    </source>
</evidence>
<dbReference type="RefSeq" id="XP_005642860.1">
    <property type="nucleotide sequence ID" value="XM_005642803.1"/>
</dbReference>
<comment type="caution">
    <text evidence="3">The sequence shown here is derived from an EMBL/GenBank/DDBJ whole genome shotgun (WGS) entry which is preliminary data.</text>
</comment>
<proteinExistence type="predicted"/>
<feature type="region of interest" description="Disordered" evidence="2">
    <location>
        <begin position="1"/>
        <end position="34"/>
    </location>
</feature>
<name>I0YIU7_COCSC</name>
<organism evidence="3 4">
    <name type="scientific">Coccomyxa subellipsoidea (strain C-169)</name>
    <name type="common">Green microalga</name>
    <dbReference type="NCBI Taxonomy" id="574566"/>
    <lineage>
        <taxon>Eukaryota</taxon>
        <taxon>Viridiplantae</taxon>
        <taxon>Chlorophyta</taxon>
        <taxon>core chlorophytes</taxon>
        <taxon>Trebouxiophyceae</taxon>
        <taxon>Trebouxiophyceae incertae sedis</taxon>
        <taxon>Coccomyxaceae</taxon>
        <taxon>Coccomyxa</taxon>
        <taxon>Coccomyxa subellipsoidea</taxon>
    </lineage>
</organism>
<dbReference type="Proteomes" id="UP000007264">
    <property type="component" value="Unassembled WGS sequence"/>
</dbReference>
<keyword evidence="1" id="KW-0175">Coiled coil</keyword>
<keyword evidence="4" id="KW-1185">Reference proteome</keyword>
<sequence>MPRRRRERSISPENDQGATQASNSTASQIRDIDDMDPVARKELRKILCVGPQWENPLLWQDSDFMVRAKQLLPIHVRVFHFPEEVIALAPQWTSAVGTGANAKDALEELQEMLQALKEDALEDAENMLFTLRRIPLQSSQQIAEQWCKFNAEWFADLERECTKNTWHVIRI</sequence>
<dbReference type="KEGG" id="csl:COCSUDRAFT_54939"/>
<gene>
    <name evidence="3" type="ORF">COCSUDRAFT_54939</name>
</gene>
<evidence type="ECO:0000256" key="1">
    <source>
        <dbReference type="SAM" id="Coils"/>
    </source>
</evidence>